<dbReference type="PANTHER" id="PTHR33198">
    <property type="entry name" value="ANK_REP_REGION DOMAIN-CONTAINING PROTEIN-RELATED"/>
    <property type="match status" value="1"/>
</dbReference>
<keyword evidence="2" id="KW-1185">Reference proteome</keyword>
<name>A0A9Q1BZ31_HOLLE</name>
<sequence>MERYAFNSRNQKEGEPLSMYIACLRDLANTCKFGDLKDLLLTDRTVCGLRNNSLRKTLLRETKLTLEKAVESFDKVS</sequence>
<evidence type="ECO:0000313" key="1">
    <source>
        <dbReference type="EMBL" id="KAJ8035164.1"/>
    </source>
</evidence>
<proteinExistence type="predicted"/>
<dbReference type="Proteomes" id="UP001152320">
    <property type="component" value="Chromosome 10"/>
</dbReference>
<organism evidence="1 2">
    <name type="scientific">Holothuria leucospilota</name>
    <name type="common">Black long sea cucumber</name>
    <name type="synonym">Mertensiothuria leucospilota</name>
    <dbReference type="NCBI Taxonomy" id="206669"/>
    <lineage>
        <taxon>Eukaryota</taxon>
        <taxon>Metazoa</taxon>
        <taxon>Echinodermata</taxon>
        <taxon>Eleutherozoa</taxon>
        <taxon>Echinozoa</taxon>
        <taxon>Holothuroidea</taxon>
        <taxon>Aspidochirotacea</taxon>
        <taxon>Aspidochirotida</taxon>
        <taxon>Holothuriidae</taxon>
        <taxon>Holothuria</taxon>
    </lineage>
</organism>
<accession>A0A9Q1BZ31</accession>
<evidence type="ECO:0000313" key="2">
    <source>
        <dbReference type="Proteomes" id="UP001152320"/>
    </source>
</evidence>
<gene>
    <name evidence="1" type="ORF">HOLleu_22299</name>
</gene>
<dbReference type="EMBL" id="JAIZAY010000010">
    <property type="protein sequence ID" value="KAJ8035164.1"/>
    <property type="molecule type" value="Genomic_DNA"/>
</dbReference>
<dbReference type="OrthoDB" id="7323790at2759"/>
<protein>
    <submittedName>
        <fullName evidence="1">Uncharacterized protein</fullName>
    </submittedName>
</protein>
<reference evidence="1" key="1">
    <citation type="submission" date="2021-10" db="EMBL/GenBank/DDBJ databases">
        <title>Tropical sea cucumber genome reveals ecological adaptation and Cuvierian tubules defense mechanism.</title>
        <authorList>
            <person name="Chen T."/>
        </authorList>
    </citation>
    <scope>NUCLEOTIDE SEQUENCE</scope>
    <source>
        <strain evidence="1">Nanhai2018</strain>
        <tissue evidence="1">Muscle</tissue>
    </source>
</reference>
<comment type="caution">
    <text evidence="1">The sequence shown here is derived from an EMBL/GenBank/DDBJ whole genome shotgun (WGS) entry which is preliminary data.</text>
</comment>
<dbReference type="AlphaFoldDB" id="A0A9Q1BZ31"/>